<evidence type="ECO:0000313" key="5">
    <source>
        <dbReference type="EMBL" id="MDX6806733.1"/>
    </source>
</evidence>
<evidence type="ECO:0000256" key="2">
    <source>
        <dbReference type="ARBA" id="ARBA00022801"/>
    </source>
</evidence>
<dbReference type="PANTHER" id="PTHR12159">
    <property type="entry name" value="G/T AND G/U MISMATCH-SPECIFIC DNA GLYCOSYLASE"/>
    <property type="match status" value="1"/>
</dbReference>
<keyword evidence="5" id="KW-0326">Glycosidase</keyword>
<gene>
    <name evidence="5" type="ORF">SCD90_11720</name>
</gene>
<sequence>MILKDFLEPGLDLVLCGTAPGPVSAARGHYYANPGNRFWRTLHEVGLTPRLMRPDEDHLLPRFGIGLTDLVKTRSGLDRDLAHGDYDVAGVIAKIEHYAPRAVAFDSLNAGRRVMGKAAKAGLQPACIGSSAVFILPSTSGLASGHWTIEPWRALAAFLGRVPEPSGVSVAPRLGGIAG</sequence>
<comment type="caution">
    <text evidence="5">The sequence shown here is derived from an EMBL/GenBank/DDBJ whole genome shotgun (WGS) entry which is preliminary data.</text>
</comment>
<dbReference type="Pfam" id="PF03167">
    <property type="entry name" value="UDG"/>
    <property type="match status" value="1"/>
</dbReference>
<dbReference type="EMBL" id="JAXAFJ010000006">
    <property type="protein sequence ID" value="MDX6806733.1"/>
    <property type="molecule type" value="Genomic_DNA"/>
</dbReference>
<dbReference type="InterPro" id="IPR036895">
    <property type="entry name" value="Uracil-DNA_glycosylase-like_sf"/>
</dbReference>
<dbReference type="CDD" id="cd10028">
    <property type="entry name" value="UDG-F2_TDG_MUG"/>
    <property type="match status" value="1"/>
</dbReference>
<feature type="domain" description="Uracil-DNA glycosylase-like" evidence="4">
    <location>
        <begin position="6"/>
        <end position="145"/>
    </location>
</feature>
<keyword evidence="6" id="KW-1185">Reference proteome</keyword>
<evidence type="ECO:0000313" key="6">
    <source>
        <dbReference type="Proteomes" id="UP001274321"/>
    </source>
</evidence>
<dbReference type="PANTHER" id="PTHR12159:SF9">
    <property type="entry name" value="G_T MISMATCH-SPECIFIC THYMINE DNA GLYCOSYLASE"/>
    <property type="match status" value="1"/>
</dbReference>
<dbReference type="InterPro" id="IPR005122">
    <property type="entry name" value="Uracil-DNA_glycosylase-like"/>
</dbReference>
<name>A0ABU4RRE0_9HYPH</name>
<dbReference type="EC" id="3.2.2.-" evidence="5"/>
<evidence type="ECO:0000259" key="4">
    <source>
        <dbReference type="Pfam" id="PF03167"/>
    </source>
</evidence>
<dbReference type="RefSeq" id="WP_319844855.1">
    <property type="nucleotide sequence ID" value="NZ_JAXAFJ010000006.1"/>
</dbReference>
<reference evidence="5 6" key="1">
    <citation type="submission" date="2023-11" db="EMBL/GenBank/DDBJ databases">
        <authorList>
            <person name="Bao R."/>
        </authorList>
    </citation>
    <scope>NUCLEOTIDE SEQUENCE [LARGE SCALE GENOMIC DNA]</scope>
    <source>
        <strain evidence="5 6">PJ23</strain>
    </source>
</reference>
<dbReference type="Gene3D" id="3.40.470.10">
    <property type="entry name" value="Uracil-DNA glycosylase-like domain"/>
    <property type="match status" value="1"/>
</dbReference>
<keyword evidence="3" id="KW-0234">DNA repair</keyword>
<dbReference type="GO" id="GO:0016798">
    <property type="term" value="F:hydrolase activity, acting on glycosyl bonds"/>
    <property type="evidence" value="ECO:0007669"/>
    <property type="project" value="UniProtKB-KW"/>
</dbReference>
<evidence type="ECO:0000256" key="3">
    <source>
        <dbReference type="ARBA" id="ARBA00023204"/>
    </source>
</evidence>
<proteinExistence type="predicted"/>
<protein>
    <submittedName>
        <fullName evidence="5">Mismatch-specific DNA-glycosylase</fullName>
        <ecNumber evidence="5">3.2.2.-</ecNumber>
    </submittedName>
</protein>
<accession>A0ABU4RRE0</accession>
<evidence type="ECO:0000256" key="1">
    <source>
        <dbReference type="ARBA" id="ARBA00022763"/>
    </source>
</evidence>
<dbReference type="SUPFAM" id="SSF52141">
    <property type="entry name" value="Uracil-DNA glycosylase-like"/>
    <property type="match status" value="1"/>
</dbReference>
<keyword evidence="2 5" id="KW-0378">Hydrolase</keyword>
<organism evidence="5 6">
    <name type="scientific">Terrihabitans rhizophilus</name>
    <dbReference type="NCBI Taxonomy" id="3092662"/>
    <lineage>
        <taxon>Bacteria</taxon>
        <taxon>Pseudomonadati</taxon>
        <taxon>Pseudomonadota</taxon>
        <taxon>Alphaproteobacteria</taxon>
        <taxon>Hyphomicrobiales</taxon>
        <taxon>Terrihabitans</taxon>
    </lineage>
</organism>
<keyword evidence="1" id="KW-0227">DNA damage</keyword>
<dbReference type="Proteomes" id="UP001274321">
    <property type="component" value="Unassembled WGS sequence"/>
</dbReference>
<dbReference type="InterPro" id="IPR015637">
    <property type="entry name" value="MUG/TDG"/>
</dbReference>